<keyword evidence="4 6" id="KW-1133">Transmembrane helix</keyword>
<dbReference type="PIRSF" id="PIRSF006060">
    <property type="entry name" value="AA_transporter"/>
    <property type="match status" value="1"/>
</dbReference>
<feature type="transmembrane region" description="Helical" evidence="6">
    <location>
        <begin position="385"/>
        <end position="404"/>
    </location>
</feature>
<evidence type="ECO:0000313" key="7">
    <source>
        <dbReference type="EMBL" id="KDR30833.1"/>
    </source>
</evidence>
<gene>
    <name evidence="7" type="ORF">BG60_34375</name>
</gene>
<feature type="transmembrane region" description="Helical" evidence="6">
    <location>
        <begin position="444"/>
        <end position="462"/>
    </location>
</feature>
<proteinExistence type="predicted"/>
<feature type="transmembrane region" description="Helical" evidence="6">
    <location>
        <begin position="333"/>
        <end position="356"/>
    </location>
</feature>
<keyword evidence="8" id="KW-1185">Reference proteome</keyword>
<feature type="transmembrane region" description="Helical" evidence="6">
    <location>
        <begin position="69"/>
        <end position="89"/>
    </location>
</feature>
<feature type="transmembrane region" description="Helical" evidence="6">
    <location>
        <begin position="41"/>
        <end position="63"/>
    </location>
</feature>
<feature type="transmembrane region" description="Helical" evidence="6">
    <location>
        <begin position="410"/>
        <end position="432"/>
    </location>
</feature>
<dbReference type="GO" id="GO:0015171">
    <property type="term" value="F:amino acid transmembrane transporter activity"/>
    <property type="evidence" value="ECO:0007669"/>
    <property type="project" value="TreeGrafter"/>
</dbReference>
<dbReference type="Gene3D" id="1.20.1740.10">
    <property type="entry name" value="Amino acid/polyamine transporter I"/>
    <property type="match status" value="1"/>
</dbReference>
<dbReference type="Pfam" id="PF13520">
    <property type="entry name" value="AA_permease_2"/>
    <property type="match status" value="1"/>
</dbReference>
<feature type="transmembrane region" description="Helical" evidence="6">
    <location>
        <begin position="468"/>
        <end position="487"/>
    </location>
</feature>
<evidence type="ECO:0000256" key="6">
    <source>
        <dbReference type="SAM" id="Phobius"/>
    </source>
</evidence>
<dbReference type="AlphaFoldDB" id="A0A656QNZ0"/>
<comment type="subcellular location">
    <subcellularLocation>
        <location evidence="1">Membrane</location>
        <topology evidence="1">Multi-pass membrane protein</topology>
    </subcellularLocation>
</comment>
<evidence type="ECO:0000256" key="1">
    <source>
        <dbReference type="ARBA" id="ARBA00004141"/>
    </source>
</evidence>
<evidence type="ECO:0000256" key="2">
    <source>
        <dbReference type="ARBA" id="ARBA00022448"/>
    </source>
</evidence>
<comment type="caution">
    <text evidence="7">The sequence shown here is derived from an EMBL/GenBank/DDBJ whole genome shotgun (WGS) entry which is preliminary data.</text>
</comment>
<feature type="transmembrane region" description="Helical" evidence="6">
    <location>
        <begin position="248"/>
        <end position="268"/>
    </location>
</feature>
<dbReference type="EMBL" id="JFHD01000007">
    <property type="protein sequence ID" value="KDR30833.1"/>
    <property type="molecule type" value="Genomic_DNA"/>
</dbReference>
<evidence type="ECO:0000256" key="3">
    <source>
        <dbReference type="ARBA" id="ARBA00022692"/>
    </source>
</evidence>
<reference evidence="7 8" key="1">
    <citation type="submission" date="2014-03" db="EMBL/GenBank/DDBJ databases">
        <title>Draft Genome Sequences of Four Burkholderia Strains.</title>
        <authorList>
            <person name="Liu X.Y."/>
            <person name="Li C.X."/>
            <person name="Xu J.H."/>
        </authorList>
    </citation>
    <scope>NUCLEOTIDE SEQUENCE [LARGE SCALE GENOMIC DNA]</scope>
    <source>
        <strain evidence="7 8">OP-1</strain>
    </source>
</reference>
<dbReference type="PANTHER" id="PTHR43243">
    <property type="entry name" value="INNER MEMBRANE TRANSPORTER YGJI-RELATED"/>
    <property type="match status" value="1"/>
</dbReference>
<keyword evidence="3 6" id="KW-0812">Transmembrane</keyword>
<accession>A0A656QNZ0</accession>
<keyword evidence="2" id="KW-0813">Transport</keyword>
<dbReference type="GO" id="GO:0016020">
    <property type="term" value="C:membrane"/>
    <property type="evidence" value="ECO:0007669"/>
    <property type="project" value="UniProtKB-SubCell"/>
</dbReference>
<dbReference type="InterPro" id="IPR002293">
    <property type="entry name" value="AA/rel_permease1"/>
</dbReference>
<keyword evidence="5 6" id="KW-0472">Membrane</keyword>
<organism evidence="7 8">
    <name type="scientific">Caballeronia zhejiangensis</name>
    <dbReference type="NCBI Taxonomy" id="871203"/>
    <lineage>
        <taxon>Bacteria</taxon>
        <taxon>Pseudomonadati</taxon>
        <taxon>Pseudomonadota</taxon>
        <taxon>Betaproteobacteria</taxon>
        <taxon>Burkholderiales</taxon>
        <taxon>Burkholderiaceae</taxon>
        <taxon>Caballeronia</taxon>
    </lineage>
</organism>
<dbReference type="Proteomes" id="UP000027451">
    <property type="component" value="Unassembled WGS sequence"/>
</dbReference>
<evidence type="ECO:0000313" key="8">
    <source>
        <dbReference type="Proteomes" id="UP000027451"/>
    </source>
</evidence>
<name>A0A656QNZ0_9BURK</name>
<feature type="transmembrane region" description="Helical" evidence="6">
    <location>
        <begin position="289"/>
        <end position="313"/>
    </location>
</feature>
<dbReference type="PANTHER" id="PTHR43243:SF4">
    <property type="entry name" value="CATIONIC AMINO ACID TRANSPORTER 4"/>
    <property type="match status" value="1"/>
</dbReference>
<feature type="transmembrane region" description="Helical" evidence="6">
    <location>
        <begin position="203"/>
        <end position="223"/>
    </location>
</feature>
<sequence>MVTVMQRKSVAALQSEAAESEEVLQEHGGHALKRSLTALDVVLLGIGCIIGAGIFVLTGHAAATNAGPAIIISFVLGAIVCALAGLCYAEMASTVPVSGSAYTYAYATMGELIAWLIGWDLILEYAVGATTVAIGWSGYVVSFLHSIGIDIPEQLAKAPFAYDPGHGWSHVGAILNVPAMVIVGLITILLVIGIRESARVNSFIVVIKVLIVLAFIAAGIAYVDTNHWVTAQNPTGAFIPPNTGESGVFGMSGVLRGAAVVFFAYIGFDSVSCVAQETRNPRRDMPIGLLGSLTICTILYVLVSYVLTGIVSYDKLNVSDPIAVGVDAIGMRWLSPIVKLGAIFGLTSVILVLLLSQPRIFYSMAKDGLLPPFASKIHPRFHTPYITTIITGIIVMILAGLLPIGLVGELVSIGTLFAFMVVCIGVLVLRITQPNLERAFKTPAVYVVAPLGALSSLFLMSGLPADTWIRLIVWMAIGVVIYFGYGIRHSRLRNQREAAPRRPARG</sequence>
<evidence type="ECO:0000256" key="5">
    <source>
        <dbReference type="ARBA" id="ARBA00023136"/>
    </source>
</evidence>
<evidence type="ECO:0000256" key="4">
    <source>
        <dbReference type="ARBA" id="ARBA00022989"/>
    </source>
</evidence>
<feature type="transmembrane region" description="Helical" evidence="6">
    <location>
        <begin position="168"/>
        <end position="191"/>
    </location>
</feature>
<protein>
    <submittedName>
        <fullName evidence="7">Amino acid permease</fullName>
    </submittedName>
</protein>